<accession>A0A935K2G0</accession>
<dbReference type="AlphaFoldDB" id="A0A935K2G0"/>
<name>A0A935K2G0_9RHOO</name>
<evidence type="ECO:0000313" key="2">
    <source>
        <dbReference type="Proteomes" id="UP000739411"/>
    </source>
</evidence>
<evidence type="ECO:0000313" key="1">
    <source>
        <dbReference type="EMBL" id="MBK7414477.1"/>
    </source>
</evidence>
<sequence>MDNEKMLPQLSAIILEEQTALTLAELSHACAVRAEFIVELVEEGVISPLGREPHRWRFSGRHLRRATVAFRLQRDLGVNLAGAALALQLMDELDALRSHLKKWAVLTVDRKRLKCKP</sequence>
<dbReference type="Proteomes" id="UP000739411">
    <property type="component" value="Unassembled WGS sequence"/>
</dbReference>
<dbReference type="Pfam" id="PF13591">
    <property type="entry name" value="MerR_2"/>
    <property type="match status" value="1"/>
</dbReference>
<protein>
    <submittedName>
        <fullName evidence="1">MerR family transcriptional regulator</fullName>
    </submittedName>
</protein>
<dbReference type="Gene3D" id="1.10.1660.10">
    <property type="match status" value="1"/>
</dbReference>
<dbReference type="EMBL" id="JADJMS010000009">
    <property type="protein sequence ID" value="MBK7414477.1"/>
    <property type="molecule type" value="Genomic_DNA"/>
</dbReference>
<proteinExistence type="predicted"/>
<comment type="caution">
    <text evidence="1">The sequence shown here is derived from an EMBL/GenBank/DDBJ whole genome shotgun (WGS) entry which is preliminary data.</text>
</comment>
<organism evidence="1 2">
    <name type="scientific">Candidatus Dechloromonas phosphorivorans</name>
    <dbReference type="NCBI Taxonomy" id="2899244"/>
    <lineage>
        <taxon>Bacteria</taxon>
        <taxon>Pseudomonadati</taxon>
        <taxon>Pseudomonadota</taxon>
        <taxon>Betaproteobacteria</taxon>
        <taxon>Rhodocyclales</taxon>
        <taxon>Azonexaceae</taxon>
        <taxon>Dechloromonas</taxon>
    </lineage>
</organism>
<gene>
    <name evidence="1" type="ORF">IPJ38_04540</name>
</gene>
<reference evidence="1 2" key="1">
    <citation type="submission" date="2020-10" db="EMBL/GenBank/DDBJ databases">
        <title>Connecting structure to function with the recovery of over 1000 high-quality activated sludge metagenome-assembled genomes encoding full-length rRNA genes using long-read sequencing.</title>
        <authorList>
            <person name="Singleton C.M."/>
            <person name="Petriglieri F."/>
            <person name="Kristensen J.M."/>
            <person name="Kirkegaard R.H."/>
            <person name="Michaelsen T.Y."/>
            <person name="Andersen M.H."/>
            <person name="Karst S.M."/>
            <person name="Dueholm M.S."/>
            <person name="Nielsen P.H."/>
            <person name="Albertsen M."/>
        </authorList>
    </citation>
    <scope>NUCLEOTIDE SEQUENCE [LARGE SCALE GENOMIC DNA]</scope>
    <source>
        <strain evidence="1">EsbW_18-Q3-R4-48_BATAC.463</strain>
    </source>
</reference>